<evidence type="ECO:0000313" key="2">
    <source>
        <dbReference type="Proteomes" id="UP001056500"/>
    </source>
</evidence>
<dbReference type="Pfam" id="PF10109">
    <property type="entry name" value="Phage_TAC_7"/>
    <property type="match status" value="1"/>
</dbReference>
<proteinExistence type="predicted"/>
<dbReference type="EMBL" id="CP098755">
    <property type="protein sequence ID" value="USG67449.1"/>
    <property type="molecule type" value="Genomic_DNA"/>
</dbReference>
<protein>
    <submittedName>
        <fullName evidence="1">Phage tail assembly protein</fullName>
    </submittedName>
</protein>
<dbReference type="Proteomes" id="UP001056500">
    <property type="component" value="Chromosome"/>
</dbReference>
<evidence type="ECO:0000313" key="1">
    <source>
        <dbReference type="EMBL" id="USG67449.1"/>
    </source>
</evidence>
<keyword evidence="2" id="KW-1185">Reference proteome</keyword>
<accession>A0ABY4WKR4</accession>
<reference evidence="1" key="1">
    <citation type="submission" date="2022-06" db="EMBL/GenBank/DDBJ databases">
        <title>Genome sequencing of Brevibacillus sp. BB3-R1.</title>
        <authorList>
            <person name="Heo J."/>
            <person name="Lee D."/>
            <person name="Won M."/>
            <person name="Han B.-H."/>
            <person name="Hong S.-B."/>
            <person name="Kwon S.-W."/>
        </authorList>
    </citation>
    <scope>NUCLEOTIDE SEQUENCE</scope>
    <source>
        <strain evidence="1">BB3-R1</strain>
    </source>
</reference>
<dbReference type="RefSeq" id="WP_251874548.1">
    <property type="nucleotide sequence ID" value="NZ_CP098755.1"/>
</dbReference>
<sequence>MEIKLSKPLLRDGQTVETLKLDMNELKGADLVQAEREARLRGDISTDPLFSSEGLSIVAAKVSGVLPEDIQQLAAPDFLMVMNTVKNFLYGWVLPTNSPSET</sequence>
<organism evidence="1 2">
    <name type="scientific">Brevibacillus ruminantium</name>
    <dbReference type="NCBI Taxonomy" id="2950604"/>
    <lineage>
        <taxon>Bacteria</taxon>
        <taxon>Bacillati</taxon>
        <taxon>Bacillota</taxon>
        <taxon>Bacilli</taxon>
        <taxon>Bacillales</taxon>
        <taxon>Paenibacillaceae</taxon>
        <taxon>Brevibacillus</taxon>
    </lineage>
</organism>
<dbReference type="InterPro" id="IPR019289">
    <property type="entry name" value="Phage_tail_E/E"/>
</dbReference>
<name>A0ABY4WKR4_9BACL</name>
<gene>
    <name evidence="1" type="ORF">NDK47_09295</name>
</gene>